<accession>A0A4R1RQJ7</accession>
<keyword evidence="1" id="KW-0732">Signal</keyword>
<keyword evidence="3" id="KW-1185">Reference proteome</keyword>
<feature type="signal peptide" evidence="1">
    <location>
        <begin position="1"/>
        <end position="28"/>
    </location>
</feature>
<dbReference type="AlphaFoldDB" id="A0A4R1RQJ7"/>
<dbReference type="InterPro" id="IPR006127">
    <property type="entry name" value="ZnuA-like"/>
</dbReference>
<dbReference type="Proteomes" id="UP000295008">
    <property type="component" value="Unassembled WGS sequence"/>
</dbReference>
<organism evidence="2 3">
    <name type="scientific">Hydrogenispora ethanolica</name>
    <dbReference type="NCBI Taxonomy" id="1082276"/>
    <lineage>
        <taxon>Bacteria</taxon>
        <taxon>Bacillati</taxon>
        <taxon>Bacillota</taxon>
        <taxon>Hydrogenispora</taxon>
    </lineage>
</organism>
<dbReference type="RefSeq" id="WP_132014572.1">
    <property type="nucleotide sequence ID" value="NZ_SLUN01000013.1"/>
</dbReference>
<evidence type="ECO:0000313" key="2">
    <source>
        <dbReference type="EMBL" id="TCL68586.1"/>
    </source>
</evidence>
<dbReference type="Gene3D" id="3.40.50.1980">
    <property type="entry name" value="Nitrogenase molybdenum iron protein domain"/>
    <property type="match status" value="1"/>
</dbReference>
<dbReference type="OrthoDB" id="1951467at2"/>
<reference evidence="2 3" key="1">
    <citation type="submission" date="2019-03" db="EMBL/GenBank/DDBJ databases">
        <title>Genomic Encyclopedia of Type Strains, Phase IV (KMG-IV): sequencing the most valuable type-strain genomes for metagenomic binning, comparative biology and taxonomic classification.</title>
        <authorList>
            <person name="Goeker M."/>
        </authorList>
    </citation>
    <scope>NUCLEOTIDE SEQUENCE [LARGE SCALE GENOMIC DNA]</scope>
    <source>
        <strain evidence="2 3">LX-B</strain>
    </source>
</reference>
<comment type="caution">
    <text evidence="2">The sequence shown here is derived from an EMBL/GenBank/DDBJ whole genome shotgun (WGS) entry which is preliminary data.</text>
</comment>
<evidence type="ECO:0000313" key="3">
    <source>
        <dbReference type="Proteomes" id="UP000295008"/>
    </source>
</evidence>
<evidence type="ECO:0000256" key="1">
    <source>
        <dbReference type="SAM" id="SignalP"/>
    </source>
</evidence>
<dbReference type="EMBL" id="SLUN01000013">
    <property type="protein sequence ID" value="TCL68586.1"/>
    <property type="molecule type" value="Genomic_DNA"/>
</dbReference>
<name>A0A4R1RQJ7_HYDET</name>
<feature type="chain" id="PRO_5020777511" evidence="1">
    <location>
        <begin position="29"/>
        <end position="253"/>
    </location>
</feature>
<proteinExistence type="predicted"/>
<sequence length="253" mass="27819">MVQLKKCRAWRGFSLIFALFMVMTNVWADSPGKTVVASTGWVGAIAQAAGADEVRVLAPLDLKHPPEYDYRPADIAKLNEAALVVYAGYEPFMKKLIAAAGFPEAKVAKVLTANEPANLKQQARLLAARLGTAQKEQAWEKAFDAALGAIRKSAELHRVQQIRVLVQEHQVPLVKWLGYDIVGVFSAGELSPAKVMEYAKLKPDLIVDNFHNPQGKPILEVAQCRYAELINFPSVKASSLIELFRENAARLGL</sequence>
<dbReference type="GO" id="GO:0046872">
    <property type="term" value="F:metal ion binding"/>
    <property type="evidence" value="ECO:0007669"/>
    <property type="project" value="InterPro"/>
</dbReference>
<dbReference type="GO" id="GO:0030001">
    <property type="term" value="P:metal ion transport"/>
    <property type="evidence" value="ECO:0007669"/>
    <property type="project" value="InterPro"/>
</dbReference>
<gene>
    <name evidence="2" type="ORF">EDC14_1013128</name>
</gene>
<dbReference type="Pfam" id="PF01297">
    <property type="entry name" value="ZnuA"/>
    <property type="match status" value="1"/>
</dbReference>
<dbReference type="SUPFAM" id="SSF53807">
    <property type="entry name" value="Helical backbone' metal receptor"/>
    <property type="match status" value="1"/>
</dbReference>
<protein>
    <submittedName>
        <fullName evidence="2">Zinc transport system substrate-binding protein/iron/zinc/copper transport system substrate-binding protein</fullName>
    </submittedName>
</protein>